<dbReference type="Pfam" id="PF06429">
    <property type="entry name" value="Flg_bbr_C"/>
    <property type="match status" value="1"/>
</dbReference>
<dbReference type="PANTHER" id="PTHR30033:SF1">
    <property type="entry name" value="FLAGELLAR HOOK-ASSOCIATED PROTEIN 1"/>
    <property type="match status" value="1"/>
</dbReference>
<protein>
    <recommendedName>
        <fullName evidence="4">Flagellar hook-associated protein 1</fullName>
    </recommendedName>
</protein>
<dbReference type="Proteomes" id="UP001056756">
    <property type="component" value="Chromosome"/>
</dbReference>
<keyword evidence="10" id="KW-0969">Cilium</keyword>
<comment type="similarity">
    <text evidence="3">Belongs to the flagella basal body rod proteins family.</text>
</comment>
<feature type="domain" description="Flagellar hook-associated protein FlgK helical" evidence="9">
    <location>
        <begin position="103"/>
        <end position="370"/>
    </location>
</feature>
<evidence type="ECO:0000313" key="11">
    <source>
        <dbReference type="Proteomes" id="UP001056756"/>
    </source>
</evidence>
<dbReference type="KEGG" id="plig:NAG76_07640"/>
<keyword evidence="10" id="KW-0966">Cell projection</keyword>
<dbReference type="AlphaFoldDB" id="A0A9J6ZIQ0"/>
<organism evidence="10 11">
    <name type="scientific">Candidatus Pristimantibacillus lignocellulolyticus</name>
    <dbReference type="NCBI Taxonomy" id="2994561"/>
    <lineage>
        <taxon>Bacteria</taxon>
        <taxon>Bacillati</taxon>
        <taxon>Bacillota</taxon>
        <taxon>Bacilli</taxon>
        <taxon>Bacillales</taxon>
        <taxon>Paenibacillaceae</taxon>
        <taxon>Candidatus Pristimantibacillus</taxon>
    </lineage>
</organism>
<keyword evidence="5" id="KW-0964">Secreted</keyword>
<evidence type="ECO:0000256" key="6">
    <source>
        <dbReference type="ARBA" id="ARBA00023143"/>
    </source>
</evidence>
<dbReference type="Pfam" id="PF00460">
    <property type="entry name" value="Flg_bb_rod"/>
    <property type="match status" value="1"/>
</dbReference>
<dbReference type="EMBL" id="CP097899">
    <property type="protein sequence ID" value="URN96091.1"/>
    <property type="molecule type" value="Genomic_DNA"/>
</dbReference>
<comment type="subcellular location">
    <subcellularLocation>
        <location evidence="1">Bacterial flagellum</location>
    </subcellularLocation>
    <subcellularLocation>
        <location evidence="2">Secreted</location>
    </subcellularLocation>
</comment>
<dbReference type="GO" id="GO:0009424">
    <property type="term" value="C:bacterial-type flagellum hook"/>
    <property type="evidence" value="ECO:0007669"/>
    <property type="project" value="InterPro"/>
</dbReference>
<proteinExistence type="inferred from homology"/>
<evidence type="ECO:0000259" key="9">
    <source>
        <dbReference type="Pfam" id="PF22638"/>
    </source>
</evidence>
<dbReference type="SUPFAM" id="SSF64518">
    <property type="entry name" value="Phase 1 flagellin"/>
    <property type="match status" value="1"/>
</dbReference>
<feature type="domain" description="Flagellar basal body rod protein N-terminal" evidence="7">
    <location>
        <begin position="8"/>
        <end position="37"/>
    </location>
</feature>
<evidence type="ECO:0000313" key="10">
    <source>
        <dbReference type="EMBL" id="URN96091.1"/>
    </source>
</evidence>
<evidence type="ECO:0000256" key="5">
    <source>
        <dbReference type="ARBA" id="ARBA00022525"/>
    </source>
</evidence>
<evidence type="ECO:0000259" key="7">
    <source>
        <dbReference type="Pfam" id="PF00460"/>
    </source>
</evidence>
<evidence type="ECO:0000256" key="3">
    <source>
        <dbReference type="ARBA" id="ARBA00009677"/>
    </source>
</evidence>
<dbReference type="InterPro" id="IPR053927">
    <property type="entry name" value="FlgK_helical"/>
</dbReference>
<feature type="domain" description="Flagellar basal-body/hook protein C-terminal" evidence="8">
    <location>
        <begin position="484"/>
        <end position="522"/>
    </location>
</feature>
<evidence type="ECO:0000256" key="1">
    <source>
        <dbReference type="ARBA" id="ARBA00004365"/>
    </source>
</evidence>
<accession>A0A9J6ZIQ0</accession>
<evidence type="ECO:0000256" key="4">
    <source>
        <dbReference type="ARBA" id="ARBA00016244"/>
    </source>
</evidence>
<keyword evidence="10" id="KW-0282">Flagellum</keyword>
<dbReference type="InterPro" id="IPR001444">
    <property type="entry name" value="Flag_bb_rod_N"/>
</dbReference>
<evidence type="ECO:0000256" key="2">
    <source>
        <dbReference type="ARBA" id="ARBA00004613"/>
    </source>
</evidence>
<dbReference type="InterPro" id="IPR010930">
    <property type="entry name" value="Flg_bb/hook_C_dom"/>
</dbReference>
<gene>
    <name evidence="10" type="primary">flgK</name>
    <name evidence="10" type="ORF">NAG76_07640</name>
</gene>
<reference evidence="10" key="1">
    <citation type="submission" date="2022-05" db="EMBL/GenBank/DDBJ databases">
        <title>Novel bacterial taxa in a minimal lignocellulolytic consortium and its capacity to transform plastics disclosed by genome-resolved metagenomics.</title>
        <authorList>
            <person name="Rodriguez C.A.D."/>
            <person name="Diaz-Garcia L."/>
            <person name="Herrera K."/>
            <person name="Tarazona N.A."/>
            <person name="Sproer C."/>
            <person name="Overmann J."/>
            <person name="Jimenez D.J."/>
        </authorList>
    </citation>
    <scope>NUCLEOTIDE SEQUENCE</scope>
    <source>
        <strain evidence="10">MAG5</strain>
    </source>
</reference>
<sequence>MVSSFHGLETSKRAILTQSVALSTIGHNIANASTEGYSRQRVNLINASPLSAPGFNRIFTPGQIGSGVEYTSITRVRDSYLDMQYRRENQEKGLNSIYKATMDSIQTIINEPSDNGVSAVMDKFWNSLEVMNRDPNLLSARVDFIGNAKNMADTFNKIGTSLTTLEGDIDSNIDIKLNEANNLIDGISQLNETIRKIEMLGDHANDYRDQRDVLVDKLSKIVDVQYTEDPSGMVNVYSGGVQVVNGQVPTALTRADVANITSGEIAGYKKSQADIIQTRSQLDALVDTLINGKVQITMPNGYKTSTDMVADNDVTAVNALGVTTNYAAGTTIPAGSKITTSAKFTVDGFNGVHKMGYTLNSPAETGLDFFTLKDPTLPFSIDNIEVNPEIQKDTNKVAASGQYEMNGTDMVTIKGNSDIALALTSLRNLKFEFPANMTSLSTGTTDDYFRAFVSDLGTRANIAETNLSKSSDLTDNVEIRRQSVSGVQLDEEMTDMLRFQHAYNAAARNMTAVDEMLDRIINGMGLVGR</sequence>
<dbReference type="GO" id="GO:0005576">
    <property type="term" value="C:extracellular region"/>
    <property type="evidence" value="ECO:0007669"/>
    <property type="project" value="UniProtKB-SubCell"/>
</dbReference>
<dbReference type="InterPro" id="IPR002371">
    <property type="entry name" value="FlgK"/>
</dbReference>
<dbReference type="NCBIfam" id="TIGR02492">
    <property type="entry name" value="flgK_ends"/>
    <property type="match status" value="1"/>
</dbReference>
<evidence type="ECO:0000259" key="8">
    <source>
        <dbReference type="Pfam" id="PF06429"/>
    </source>
</evidence>
<name>A0A9J6ZIQ0_9BACL</name>
<dbReference type="GO" id="GO:0044780">
    <property type="term" value="P:bacterial-type flagellum assembly"/>
    <property type="evidence" value="ECO:0007669"/>
    <property type="project" value="InterPro"/>
</dbReference>
<dbReference type="PANTHER" id="PTHR30033">
    <property type="entry name" value="FLAGELLAR HOOK-ASSOCIATED PROTEIN 1"/>
    <property type="match status" value="1"/>
</dbReference>
<dbReference type="Pfam" id="PF22638">
    <property type="entry name" value="FlgK_D1"/>
    <property type="match status" value="1"/>
</dbReference>
<keyword evidence="6" id="KW-0975">Bacterial flagellum</keyword>
<dbReference type="GO" id="GO:0005198">
    <property type="term" value="F:structural molecule activity"/>
    <property type="evidence" value="ECO:0007669"/>
    <property type="project" value="InterPro"/>
</dbReference>